<sequence length="20" mass="2010">MAQVLGSVTEASVGGSHSHR</sequence>
<name>A0A834TEN6_9FABA</name>
<evidence type="ECO:0000256" key="1">
    <source>
        <dbReference type="SAM" id="MobiDB-lite"/>
    </source>
</evidence>
<dbReference type="EMBL" id="JAAIUW010000008">
    <property type="protein sequence ID" value="KAF7819896.1"/>
    <property type="molecule type" value="Genomic_DNA"/>
</dbReference>
<evidence type="ECO:0000313" key="3">
    <source>
        <dbReference type="Proteomes" id="UP000634136"/>
    </source>
</evidence>
<evidence type="ECO:0000313" key="2">
    <source>
        <dbReference type="EMBL" id="KAF7819896.1"/>
    </source>
</evidence>
<comment type="caution">
    <text evidence="2">The sequence shown here is derived from an EMBL/GenBank/DDBJ whole genome shotgun (WGS) entry which is preliminary data.</text>
</comment>
<dbReference type="Proteomes" id="UP000634136">
    <property type="component" value="Unassembled WGS sequence"/>
</dbReference>
<keyword evidence="3" id="KW-1185">Reference proteome</keyword>
<gene>
    <name evidence="2" type="ORF">G2W53_025351</name>
</gene>
<proteinExistence type="predicted"/>
<dbReference type="AlphaFoldDB" id="A0A834TEN6"/>
<reference evidence="2" key="1">
    <citation type="submission" date="2020-09" db="EMBL/GenBank/DDBJ databases">
        <title>Genome-Enabled Discovery of Anthraquinone Biosynthesis in Senna tora.</title>
        <authorList>
            <person name="Kang S.-H."/>
            <person name="Pandey R.P."/>
            <person name="Lee C.-M."/>
            <person name="Sim J.-S."/>
            <person name="Jeong J.-T."/>
            <person name="Choi B.-S."/>
            <person name="Jung M."/>
            <person name="Ginzburg D."/>
            <person name="Zhao K."/>
            <person name="Won S.Y."/>
            <person name="Oh T.-J."/>
            <person name="Yu Y."/>
            <person name="Kim N.-H."/>
            <person name="Lee O.R."/>
            <person name="Lee T.-H."/>
            <person name="Bashyal P."/>
            <person name="Kim T.-S."/>
            <person name="Lee W.-H."/>
            <person name="Kawkins C."/>
            <person name="Kim C.-K."/>
            <person name="Kim J.S."/>
            <person name="Ahn B.O."/>
            <person name="Rhee S.Y."/>
            <person name="Sohng J.K."/>
        </authorList>
    </citation>
    <scope>NUCLEOTIDE SEQUENCE</scope>
    <source>
        <tissue evidence="2">Leaf</tissue>
    </source>
</reference>
<protein>
    <submittedName>
        <fullName evidence="2">Uncharacterized protein</fullName>
    </submittedName>
</protein>
<organism evidence="2 3">
    <name type="scientific">Senna tora</name>
    <dbReference type="NCBI Taxonomy" id="362788"/>
    <lineage>
        <taxon>Eukaryota</taxon>
        <taxon>Viridiplantae</taxon>
        <taxon>Streptophyta</taxon>
        <taxon>Embryophyta</taxon>
        <taxon>Tracheophyta</taxon>
        <taxon>Spermatophyta</taxon>
        <taxon>Magnoliopsida</taxon>
        <taxon>eudicotyledons</taxon>
        <taxon>Gunneridae</taxon>
        <taxon>Pentapetalae</taxon>
        <taxon>rosids</taxon>
        <taxon>fabids</taxon>
        <taxon>Fabales</taxon>
        <taxon>Fabaceae</taxon>
        <taxon>Caesalpinioideae</taxon>
        <taxon>Cassia clade</taxon>
        <taxon>Senna</taxon>
    </lineage>
</organism>
<accession>A0A834TEN6</accession>
<feature type="region of interest" description="Disordered" evidence="1">
    <location>
        <begin position="1"/>
        <end position="20"/>
    </location>
</feature>